<accession>A0A839IWE0</accession>
<dbReference type="PANTHER" id="PTHR43081">
    <property type="entry name" value="ADENYLATE CYCLASE, TERMINAL-DIFFERENTIATION SPECIFIC-RELATED"/>
    <property type="match status" value="1"/>
</dbReference>
<feature type="transmembrane region" description="Helical" evidence="1">
    <location>
        <begin position="151"/>
        <end position="172"/>
    </location>
</feature>
<feature type="domain" description="Guanylate cyclase" evidence="2">
    <location>
        <begin position="217"/>
        <end position="336"/>
    </location>
</feature>
<dbReference type="Gene3D" id="3.30.70.1230">
    <property type="entry name" value="Nucleotide cyclase"/>
    <property type="match status" value="1"/>
</dbReference>
<organism evidence="3 4">
    <name type="scientific">Oceanospirillum sediminis</name>
    <dbReference type="NCBI Taxonomy" id="2760088"/>
    <lineage>
        <taxon>Bacteria</taxon>
        <taxon>Pseudomonadati</taxon>
        <taxon>Pseudomonadota</taxon>
        <taxon>Gammaproteobacteria</taxon>
        <taxon>Oceanospirillales</taxon>
        <taxon>Oceanospirillaceae</taxon>
        <taxon>Oceanospirillum</taxon>
    </lineage>
</organism>
<dbReference type="CDD" id="cd07302">
    <property type="entry name" value="CHD"/>
    <property type="match status" value="1"/>
</dbReference>
<protein>
    <submittedName>
        <fullName evidence="3">Adenylate/guanylate cyclase domain-containing protein</fullName>
    </submittedName>
</protein>
<dbReference type="AlphaFoldDB" id="A0A839IWE0"/>
<comment type="caution">
    <text evidence="3">The sequence shown here is derived from an EMBL/GenBank/DDBJ whole genome shotgun (WGS) entry which is preliminary data.</text>
</comment>
<dbReference type="InterPro" id="IPR029787">
    <property type="entry name" value="Nucleotide_cyclase"/>
</dbReference>
<evidence type="ECO:0000313" key="4">
    <source>
        <dbReference type="Proteomes" id="UP000565262"/>
    </source>
</evidence>
<dbReference type="InterPro" id="IPR050697">
    <property type="entry name" value="Adenylyl/Guanylyl_Cyclase_3/4"/>
</dbReference>
<reference evidence="3 4" key="1">
    <citation type="submission" date="2020-08" db="EMBL/GenBank/DDBJ databases">
        <title>Oceanospirillum sp. nov. isolated from marine sediment.</title>
        <authorList>
            <person name="Ji X."/>
        </authorList>
    </citation>
    <scope>NUCLEOTIDE SEQUENCE [LARGE SCALE GENOMIC DNA]</scope>
    <source>
        <strain evidence="3 4">D5</strain>
    </source>
</reference>
<proteinExistence type="predicted"/>
<evidence type="ECO:0000259" key="2">
    <source>
        <dbReference type="PROSITE" id="PS50125"/>
    </source>
</evidence>
<keyword evidence="1" id="KW-0472">Membrane</keyword>
<keyword evidence="1" id="KW-0812">Transmembrane</keyword>
<dbReference type="SMART" id="SM00044">
    <property type="entry name" value="CYCc"/>
    <property type="match status" value="1"/>
</dbReference>
<dbReference type="Proteomes" id="UP000565262">
    <property type="component" value="Unassembled WGS sequence"/>
</dbReference>
<dbReference type="PANTHER" id="PTHR43081:SF1">
    <property type="entry name" value="ADENYLATE CYCLASE, TERMINAL-DIFFERENTIATION SPECIFIC"/>
    <property type="match status" value="1"/>
</dbReference>
<dbReference type="PROSITE" id="PS50125">
    <property type="entry name" value="GUANYLATE_CYCLASE_2"/>
    <property type="match status" value="1"/>
</dbReference>
<dbReference type="SUPFAM" id="SSF55073">
    <property type="entry name" value="Nucleotide cyclase"/>
    <property type="match status" value="1"/>
</dbReference>
<gene>
    <name evidence="3" type="ORF">H4O21_19355</name>
</gene>
<dbReference type="RefSeq" id="WP_182810542.1">
    <property type="nucleotide sequence ID" value="NZ_JACJFM010000035.1"/>
</dbReference>
<sequence length="379" mass="42843">MYNSIHFPIANIMLELLLEGFTDYLREIDFYAMLLACIIQAWWLGGCHYRGCPAPLPGNLIAPAIYSVIEWVVEGQEFWSAPHHQAFWFFALLIGTLQHIQLMRVGKARLYLLLAEHSVRTSILLVMYAIFEWHMSSDSFSLETFLSESGHQFVVMTVLLLGLVVGYGFWLAQGYLLQLRSMADQLKCYSEWFLGRELLEKAVNDADALSLSRRQRAVLFMDIRGFTAWSEHQTPEQVVEMLNACFAMSEPVLEHYRSIRTKHTGDEIMAVFAGPEQAVCAAQLLRSELKKILLPYDLNAGCGIHYGELVEGLIGSHSVRSYDVVGDTVNTAKRLCDAASGGEILISQPVLDSLRMEKVFSVRQILMKGKQQAFTVFSL</sequence>
<feature type="transmembrane region" description="Helical" evidence="1">
    <location>
        <begin position="110"/>
        <end position="131"/>
    </location>
</feature>
<dbReference type="EMBL" id="JACJFM010000035">
    <property type="protein sequence ID" value="MBB1488769.1"/>
    <property type="molecule type" value="Genomic_DNA"/>
</dbReference>
<dbReference type="InterPro" id="IPR001054">
    <property type="entry name" value="A/G_cyclase"/>
</dbReference>
<dbReference type="GO" id="GO:0006171">
    <property type="term" value="P:cAMP biosynthetic process"/>
    <property type="evidence" value="ECO:0007669"/>
    <property type="project" value="TreeGrafter"/>
</dbReference>
<keyword evidence="1" id="KW-1133">Transmembrane helix</keyword>
<dbReference type="Pfam" id="PF00211">
    <property type="entry name" value="Guanylate_cyc"/>
    <property type="match status" value="1"/>
</dbReference>
<dbReference type="GO" id="GO:0035556">
    <property type="term" value="P:intracellular signal transduction"/>
    <property type="evidence" value="ECO:0007669"/>
    <property type="project" value="InterPro"/>
</dbReference>
<evidence type="ECO:0000313" key="3">
    <source>
        <dbReference type="EMBL" id="MBB1488769.1"/>
    </source>
</evidence>
<dbReference type="GO" id="GO:0004016">
    <property type="term" value="F:adenylate cyclase activity"/>
    <property type="evidence" value="ECO:0007669"/>
    <property type="project" value="UniProtKB-ARBA"/>
</dbReference>
<keyword evidence="4" id="KW-1185">Reference proteome</keyword>
<name>A0A839IWE0_9GAMM</name>
<evidence type="ECO:0000256" key="1">
    <source>
        <dbReference type="SAM" id="Phobius"/>
    </source>
</evidence>